<evidence type="ECO:0000259" key="14">
    <source>
        <dbReference type="Pfam" id="PF02769"/>
    </source>
</evidence>
<accession>A0ABQ7HB86</accession>
<keyword evidence="12" id="KW-0963">Cytoplasm</keyword>
<dbReference type="Pfam" id="PF02769">
    <property type="entry name" value="AIRS_C"/>
    <property type="match status" value="1"/>
</dbReference>
<dbReference type="NCBIfam" id="TIGR00878">
    <property type="entry name" value="purM"/>
    <property type="match status" value="1"/>
</dbReference>
<evidence type="ECO:0000256" key="10">
    <source>
        <dbReference type="ARBA" id="ARBA00033093"/>
    </source>
</evidence>
<dbReference type="InterPro" id="IPR036921">
    <property type="entry name" value="PurM-like_N_sf"/>
</dbReference>
<dbReference type="PANTHER" id="PTHR10520">
    <property type="entry name" value="TRIFUNCTIONAL PURINE BIOSYNTHETIC PROTEIN ADENOSINE-3-RELATED"/>
    <property type="match status" value="1"/>
</dbReference>
<comment type="pathway">
    <text evidence="1 12">Purine metabolism; IMP biosynthesis via de novo pathway; 5-amino-1-(5-phospho-D-ribosyl)imidazole from N(2)-formyl-N(1)-(5-phospho-D-ribosyl)glycinamide: step 2/2.</text>
</comment>
<dbReference type="CDD" id="cd02196">
    <property type="entry name" value="PurM"/>
    <property type="match status" value="1"/>
</dbReference>
<evidence type="ECO:0000256" key="8">
    <source>
        <dbReference type="ARBA" id="ARBA00031908"/>
    </source>
</evidence>
<dbReference type="InterPro" id="IPR036676">
    <property type="entry name" value="PurM-like_C_sf"/>
</dbReference>
<evidence type="ECO:0000256" key="2">
    <source>
        <dbReference type="ARBA" id="ARBA00010280"/>
    </source>
</evidence>
<evidence type="ECO:0000313" key="15">
    <source>
        <dbReference type="EMBL" id="KAF6509452.1"/>
    </source>
</evidence>
<evidence type="ECO:0000256" key="9">
    <source>
        <dbReference type="ARBA" id="ARBA00032931"/>
    </source>
</evidence>
<dbReference type="Proteomes" id="UP000773850">
    <property type="component" value="Unassembled WGS sequence"/>
</dbReference>
<keyword evidence="6 12" id="KW-0547">Nucleotide-binding</keyword>
<gene>
    <name evidence="12" type="primary">purM</name>
    <name evidence="15" type="ORF">GS8_3280</name>
</gene>
<comment type="similarity">
    <text evidence="2 12">Belongs to the AIR synthase family.</text>
</comment>
<dbReference type="PANTHER" id="PTHR10520:SF12">
    <property type="entry name" value="TRIFUNCTIONAL PURINE BIOSYNTHETIC PROTEIN ADENOSINE-3"/>
    <property type="match status" value="1"/>
</dbReference>
<keyword evidence="5 12" id="KW-0436">Ligase</keyword>
<dbReference type="InterPro" id="IPR016188">
    <property type="entry name" value="PurM-like_N"/>
</dbReference>
<name>A0ABQ7HB86_GEOSE</name>
<keyword evidence="7 12" id="KW-0067">ATP-binding</keyword>
<evidence type="ECO:0000313" key="16">
    <source>
        <dbReference type="Proteomes" id="UP000773850"/>
    </source>
</evidence>
<comment type="catalytic activity">
    <reaction evidence="11 12">
        <text>2-formamido-N(1)-(5-O-phospho-beta-D-ribosyl)acetamidine + ATP = 5-amino-1-(5-phospho-beta-D-ribosyl)imidazole + ADP + phosphate + H(+)</text>
        <dbReference type="Rhea" id="RHEA:23032"/>
        <dbReference type="ChEBI" id="CHEBI:15378"/>
        <dbReference type="ChEBI" id="CHEBI:30616"/>
        <dbReference type="ChEBI" id="CHEBI:43474"/>
        <dbReference type="ChEBI" id="CHEBI:137981"/>
        <dbReference type="ChEBI" id="CHEBI:147287"/>
        <dbReference type="ChEBI" id="CHEBI:456216"/>
        <dbReference type="EC" id="6.3.3.1"/>
    </reaction>
</comment>
<dbReference type="Gene3D" id="3.30.1330.10">
    <property type="entry name" value="PurM-like, N-terminal domain"/>
    <property type="match status" value="1"/>
</dbReference>
<dbReference type="EC" id="6.3.3.1" evidence="3 12"/>
<feature type="domain" description="PurM-like N-terminal" evidence="13">
    <location>
        <begin position="69"/>
        <end position="174"/>
    </location>
</feature>
<protein>
    <recommendedName>
        <fullName evidence="4 12">Phosphoribosylformylglycinamidine cyclo-ligase</fullName>
        <ecNumber evidence="3 12">6.3.3.1</ecNumber>
    </recommendedName>
    <alternativeName>
        <fullName evidence="9 12">AIR synthase</fullName>
    </alternativeName>
    <alternativeName>
        <fullName evidence="10 12">AIRS</fullName>
    </alternativeName>
    <alternativeName>
        <fullName evidence="8 12">Phosphoribosyl-aminoimidazole synthetase</fullName>
    </alternativeName>
</protein>
<proteinExistence type="inferred from homology"/>
<comment type="subcellular location">
    <subcellularLocation>
        <location evidence="12">Cytoplasm</location>
    </subcellularLocation>
</comment>
<feature type="domain" description="PurM-like C-terminal" evidence="14">
    <location>
        <begin position="188"/>
        <end position="352"/>
    </location>
</feature>
<reference evidence="15 16" key="1">
    <citation type="submission" date="2016-03" db="EMBL/GenBank/DDBJ databases">
        <title>Spore heat resistance.</title>
        <authorList>
            <person name="Boekhorst J."/>
            <person name="Berendsen E.M."/>
            <person name="Wells-Bennik M.H."/>
            <person name="Kuipers O.P."/>
        </authorList>
    </citation>
    <scope>NUCLEOTIDE SEQUENCE [LARGE SCALE GENOMIC DNA]</scope>
    <source>
        <strain evidence="15 16">GS8</strain>
    </source>
</reference>
<evidence type="ECO:0000256" key="1">
    <source>
        <dbReference type="ARBA" id="ARBA00004686"/>
    </source>
</evidence>
<keyword evidence="12" id="KW-0658">Purine biosynthesis</keyword>
<dbReference type="InterPro" id="IPR010918">
    <property type="entry name" value="PurM-like_C_dom"/>
</dbReference>
<dbReference type="Pfam" id="PF00586">
    <property type="entry name" value="AIRS"/>
    <property type="match status" value="1"/>
</dbReference>
<dbReference type="HAMAP" id="MF_00741">
    <property type="entry name" value="AIRS"/>
    <property type="match status" value="1"/>
</dbReference>
<dbReference type="EMBL" id="LUCS01000035">
    <property type="protein sequence ID" value="KAF6509452.1"/>
    <property type="molecule type" value="Genomic_DNA"/>
</dbReference>
<organism evidence="15 16">
    <name type="scientific">Geobacillus stearothermophilus</name>
    <name type="common">Bacillus stearothermophilus</name>
    <dbReference type="NCBI Taxonomy" id="1422"/>
    <lineage>
        <taxon>Bacteria</taxon>
        <taxon>Bacillati</taxon>
        <taxon>Bacillota</taxon>
        <taxon>Bacilli</taxon>
        <taxon>Bacillales</taxon>
        <taxon>Anoxybacillaceae</taxon>
        <taxon>Geobacillus</taxon>
    </lineage>
</organism>
<evidence type="ECO:0000256" key="7">
    <source>
        <dbReference type="ARBA" id="ARBA00022840"/>
    </source>
</evidence>
<dbReference type="InterPro" id="IPR004733">
    <property type="entry name" value="PurM_cligase"/>
</dbReference>
<evidence type="ECO:0000259" key="13">
    <source>
        <dbReference type="Pfam" id="PF00586"/>
    </source>
</evidence>
<evidence type="ECO:0000256" key="5">
    <source>
        <dbReference type="ARBA" id="ARBA00022598"/>
    </source>
</evidence>
<dbReference type="Gene3D" id="3.90.650.10">
    <property type="entry name" value="PurM-like C-terminal domain"/>
    <property type="match status" value="1"/>
</dbReference>
<evidence type="ECO:0000256" key="6">
    <source>
        <dbReference type="ARBA" id="ARBA00022741"/>
    </source>
</evidence>
<evidence type="ECO:0000256" key="11">
    <source>
        <dbReference type="ARBA" id="ARBA00049057"/>
    </source>
</evidence>
<sequence>MKLAAWRPKGGWNVANAYKEAGVDIEAGYQAVALMKQHVQKTMRPEVLGGIGGFGGLFDISALGYRQPVLVSGTDGVGTKLKVAFLLDRHDTIGIDCVAMCVNDILVQGAEPLFFLDYIACGKAVPEKIAAIVKGVADGCVEAGCALIGGETAEMPGMYEENEYDLAGFAVGIAEKERLVTGQTIQASDVLIGLPSSGLHSNGYSLVRRIVFDQAKLDVDRIYEPLAVPLGEELLKPTRIYAKPLRSLLQTFTIKGMAHITGGGFIENIPRMLPSGLGARIERGSWPGLPIFDLLRQNGGLEEEEMFSVFNMGIGLVMAVSPEAADSVVDALAQQGEAAYIIGEVVEGEGVSFAGGNGA</sequence>
<keyword evidence="16" id="KW-1185">Reference proteome</keyword>
<dbReference type="SUPFAM" id="SSF56042">
    <property type="entry name" value="PurM C-terminal domain-like"/>
    <property type="match status" value="1"/>
</dbReference>
<evidence type="ECO:0000256" key="3">
    <source>
        <dbReference type="ARBA" id="ARBA00013047"/>
    </source>
</evidence>
<evidence type="ECO:0000256" key="12">
    <source>
        <dbReference type="HAMAP-Rule" id="MF_00741"/>
    </source>
</evidence>
<evidence type="ECO:0000256" key="4">
    <source>
        <dbReference type="ARBA" id="ARBA00020367"/>
    </source>
</evidence>
<comment type="caution">
    <text evidence="15">The sequence shown here is derived from an EMBL/GenBank/DDBJ whole genome shotgun (WGS) entry which is preliminary data.</text>
</comment>
<dbReference type="SUPFAM" id="SSF55326">
    <property type="entry name" value="PurM N-terminal domain-like"/>
    <property type="match status" value="1"/>
</dbReference>